<dbReference type="OrthoDB" id="5116982at2"/>
<organism evidence="2 3">
    <name type="scientific">Microbacterium mitrae</name>
    <dbReference type="NCBI Taxonomy" id="664640"/>
    <lineage>
        <taxon>Bacteria</taxon>
        <taxon>Bacillati</taxon>
        <taxon>Actinomycetota</taxon>
        <taxon>Actinomycetes</taxon>
        <taxon>Micrococcales</taxon>
        <taxon>Microbacteriaceae</taxon>
        <taxon>Microbacterium</taxon>
    </lineage>
</organism>
<dbReference type="InterPro" id="IPR019595">
    <property type="entry name" value="DUF2470"/>
</dbReference>
<evidence type="ECO:0000313" key="3">
    <source>
        <dbReference type="Proteomes" id="UP000321196"/>
    </source>
</evidence>
<dbReference type="RefSeq" id="WP_147825411.1">
    <property type="nucleotide sequence ID" value="NZ_BAAARG010000001.1"/>
</dbReference>
<dbReference type="InterPro" id="IPR037119">
    <property type="entry name" value="Haem_oxidase_HugZ-like_sf"/>
</dbReference>
<dbReference type="Gene3D" id="3.20.180.10">
    <property type="entry name" value="PNP-oxidase-like"/>
    <property type="match status" value="1"/>
</dbReference>
<protein>
    <submittedName>
        <fullName evidence="2">DUF2470 domain-containing protein</fullName>
    </submittedName>
</protein>
<name>A0A5C8HT03_9MICO</name>
<dbReference type="Pfam" id="PF10615">
    <property type="entry name" value="DUF2470"/>
    <property type="match status" value="1"/>
</dbReference>
<evidence type="ECO:0000313" key="2">
    <source>
        <dbReference type="EMBL" id="TXK06607.1"/>
    </source>
</evidence>
<accession>A0A5C8HT03</accession>
<feature type="domain" description="DUF2470" evidence="1">
    <location>
        <begin position="12"/>
        <end position="85"/>
    </location>
</feature>
<dbReference type="Proteomes" id="UP000321196">
    <property type="component" value="Unassembled WGS sequence"/>
</dbReference>
<comment type="caution">
    <text evidence="2">The sequence shown here is derived from an EMBL/GenBank/DDBJ whole genome shotgun (WGS) entry which is preliminary data.</text>
</comment>
<keyword evidence="3" id="KW-1185">Reference proteome</keyword>
<reference evidence="2 3" key="1">
    <citation type="submission" date="2019-08" db="EMBL/GenBank/DDBJ databases">
        <authorList>
            <person name="Dong K."/>
        </authorList>
    </citation>
    <scope>NUCLEOTIDE SEQUENCE [LARGE SCALE GENOMIC DNA]</scope>
    <source>
        <strain evidence="2 3">M4-8</strain>
    </source>
</reference>
<dbReference type="AlphaFoldDB" id="A0A5C8HT03"/>
<dbReference type="EMBL" id="VRSW01000001">
    <property type="protein sequence ID" value="TXK06607.1"/>
    <property type="molecule type" value="Genomic_DNA"/>
</dbReference>
<proteinExistence type="predicted"/>
<gene>
    <name evidence="2" type="ORF">FVP60_06600</name>
</gene>
<evidence type="ECO:0000259" key="1">
    <source>
        <dbReference type="Pfam" id="PF10615"/>
    </source>
</evidence>
<sequence>MTFRFDDAIVAAVLHHMNDDHTADNLLIVRAFGEPEATSAVMTGFTGDEAMWTAVTPDGEREVTVGWLAGSISERPAVRREVVALYDEACARLGVEPRPHA</sequence>